<feature type="compositionally biased region" description="Polar residues" evidence="1">
    <location>
        <begin position="64"/>
        <end position="79"/>
    </location>
</feature>
<accession>A0A8D9E5P8</accession>
<name>A0A8D9E5P8_9HEMI</name>
<sequence length="112" mass="13128">MIYCYIFHQEEMNIEKNAKYPSTSKRKPGRNSNVQNPTKRLEKSQDIEQWSRNGHGKYVCDPQTMGSSKMNNNNINVGKTSKMKQKLLPRYYKKKTDQQGDSLDQDKEPLLK</sequence>
<protein>
    <submittedName>
        <fullName evidence="2">Uncharacterized protein</fullName>
    </submittedName>
</protein>
<feature type="compositionally biased region" description="Basic and acidic residues" evidence="1">
    <location>
        <begin position="94"/>
        <end position="112"/>
    </location>
</feature>
<evidence type="ECO:0000313" key="2">
    <source>
        <dbReference type="EMBL" id="CAG6741718.1"/>
    </source>
</evidence>
<evidence type="ECO:0000256" key="1">
    <source>
        <dbReference type="SAM" id="MobiDB-lite"/>
    </source>
</evidence>
<dbReference type="EMBL" id="HBUF01428991">
    <property type="protein sequence ID" value="CAG6741718.1"/>
    <property type="molecule type" value="Transcribed_RNA"/>
</dbReference>
<organism evidence="2">
    <name type="scientific">Cacopsylla melanoneura</name>
    <dbReference type="NCBI Taxonomy" id="428564"/>
    <lineage>
        <taxon>Eukaryota</taxon>
        <taxon>Metazoa</taxon>
        <taxon>Ecdysozoa</taxon>
        <taxon>Arthropoda</taxon>
        <taxon>Hexapoda</taxon>
        <taxon>Insecta</taxon>
        <taxon>Pterygota</taxon>
        <taxon>Neoptera</taxon>
        <taxon>Paraneoptera</taxon>
        <taxon>Hemiptera</taxon>
        <taxon>Sternorrhyncha</taxon>
        <taxon>Psylloidea</taxon>
        <taxon>Psyllidae</taxon>
        <taxon>Psyllinae</taxon>
        <taxon>Cacopsylla</taxon>
    </lineage>
</organism>
<dbReference type="AlphaFoldDB" id="A0A8D9E5P8"/>
<proteinExistence type="predicted"/>
<feature type="region of interest" description="Disordered" evidence="1">
    <location>
        <begin position="15"/>
        <end position="112"/>
    </location>
</feature>
<reference evidence="2" key="1">
    <citation type="submission" date="2021-05" db="EMBL/GenBank/DDBJ databases">
        <authorList>
            <person name="Alioto T."/>
            <person name="Alioto T."/>
            <person name="Gomez Garrido J."/>
        </authorList>
    </citation>
    <scope>NUCLEOTIDE SEQUENCE</scope>
</reference>
<feature type="compositionally biased region" description="Basic residues" evidence="1">
    <location>
        <begin position="81"/>
        <end position="93"/>
    </location>
</feature>